<keyword evidence="2" id="KW-0805">Transcription regulation</keyword>
<dbReference type="InterPro" id="IPR000847">
    <property type="entry name" value="LysR_HTH_N"/>
</dbReference>
<dbReference type="Pfam" id="PF00126">
    <property type="entry name" value="HTH_1"/>
    <property type="match status" value="1"/>
</dbReference>
<evidence type="ECO:0000259" key="5">
    <source>
        <dbReference type="PROSITE" id="PS50931"/>
    </source>
</evidence>
<dbReference type="GO" id="GO:0003700">
    <property type="term" value="F:DNA-binding transcription factor activity"/>
    <property type="evidence" value="ECO:0007669"/>
    <property type="project" value="InterPro"/>
</dbReference>
<dbReference type="GO" id="GO:0032993">
    <property type="term" value="C:protein-DNA complex"/>
    <property type="evidence" value="ECO:0007669"/>
    <property type="project" value="TreeGrafter"/>
</dbReference>
<dbReference type="Gene3D" id="3.40.190.10">
    <property type="entry name" value="Periplasmic binding protein-like II"/>
    <property type="match status" value="2"/>
</dbReference>
<dbReference type="Pfam" id="PF03466">
    <property type="entry name" value="LysR_substrate"/>
    <property type="match status" value="1"/>
</dbReference>
<dbReference type="PANTHER" id="PTHR30346">
    <property type="entry name" value="TRANSCRIPTIONAL DUAL REGULATOR HCAR-RELATED"/>
    <property type="match status" value="1"/>
</dbReference>
<dbReference type="Proteomes" id="UP001515100">
    <property type="component" value="Unassembled WGS sequence"/>
</dbReference>
<dbReference type="AlphaFoldDB" id="A0A641APZ6"/>
<keyword evidence="3" id="KW-0238">DNA-binding</keyword>
<dbReference type="GO" id="GO:0003677">
    <property type="term" value="F:DNA binding"/>
    <property type="evidence" value="ECO:0007669"/>
    <property type="project" value="UniProtKB-KW"/>
</dbReference>
<dbReference type="EMBL" id="SDPP02000002">
    <property type="protein sequence ID" value="KAA1378467.1"/>
    <property type="molecule type" value="Genomic_DNA"/>
</dbReference>
<evidence type="ECO:0000313" key="7">
    <source>
        <dbReference type="Proteomes" id="UP001515100"/>
    </source>
</evidence>
<reference evidence="6" key="1">
    <citation type="submission" date="2019-09" db="EMBL/GenBank/DDBJ databases">
        <authorList>
            <person name="Li J."/>
        </authorList>
    </citation>
    <scope>NUCLEOTIDE SEQUENCE [LARGE SCALE GENOMIC DNA]</scope>
    <source>
        <strain evidence="6">NRBC 14897</strain>
    </source>
</reference>
<dbReference type="InterPro" id="IPR036388">
    <property type="entry name" value="WH-like_DNA-bd_sf"/>
</dbReference>
<protein>
    <submittedName>
        <fullName evidence="6">LysR family transcriptional regulator</fullName>
    </submittedName>
</protein>
<dbReference type="PROSITE" id="PS50931">
    <property type="entry name" value="HTH_LYSR"/>
    <property type="match status" value="1"/>
</dbReference>
<dbReference type="InterPro" id="IPR005119">
    <property type="entry name" value="LysR_subst-bd"/>
</dbReference>
<comment type="similarity">
    <text evidence="1">Belongs to the LysR transcriptional regulatory family.</text>
</comment>
<gene>
    <name evidence="6" type="ORF">ESP62_008930</name>
</gene>
<keyword evidence="4" id="KW-0804">Transcription</keyword>
<evidence type="ECO:0000256" key="3">
    <source>
        <dbReference type="ARBA" id="ARBA00023125"/>
    </source>
</evidence>
<proteinExistence type="inferred from homology"/>
<evidence type="ECO:0000256" key="2">
    <source>
        <dbReference type="ARBA" id="ARBA00023015"/>
    </source>
</evidence>
<evidence type="ECO:0000313" key="6">
    <source>
        <dbReference type="EMBL" id="KAA1378467.1"/>
    </source>
</evidence>
<comment type="caution">
    <text evidence="6">The sequence shown here is derived from an EMBL/GenBank/DDBJ whole genome shotgun (WGS) entry which is preliminary data.</text>
</comment>
<accession>A0A641APZ6</accession>
<dbReference type="InterPro" id="IPR036390">
    <property type="entry name" value="WH_DNA-bd_sf"/>
</dbReference>
<evidence type="ECO:0000256" key="4">
    <source>
        <dbReference type="ARBA" id="ARBA00023163"/>
    </source>
</evidence>
<dbReference type="OrthoDB" id="4131546at2"/>
<organism evidence="6 7">
    <name type="scientific">Aeromicrobium fastidiosum</name>
    <dbReference type="NCBI Taxonomy" id="52699"/>
    <lineage>
        <taxon>Bacteria</taxon>
        <taxon>Bacillati</taxon>
        <taxon>Actinomycetota</taxon>
        <taxon>Actinomycetes</taxon>
        <taxon>Propionibacteriales</taxon>
        <taxon>Nocardioidaceae</taxon>
        <taxon>Aeromicrobium</taxon>
    </lineage>
</organism>
<dbReference type="PANTHER" id="PTHR30346:SF29">
    <property type="entry name" value="LYSR SUBSTRATE-BINDING"/>
    <property type="match status" value="1"/>
</dbReference>
<dbReference type="SUPFAM" id="SSF46785">
    <property type="entry name" value="Winged helix' DNA-binding domain"/>
    <property type="match status" value="1"/>
</dbReference>
<name>A0A641APZ6_9ACTN</name>
<keyword evidence="7" id="KW-1185">Reference proteome</keyword>
<evidence type="ECO:0000256" key="1">
    <source>
        <dbReference type="ARBA" id="ARBA00009437"/>
    </source>
</evidence>
<feature type="domain" description="HTH lysR-type" evidence="5">
    <location>
        <begin position="2"/>
        <end position="59"/>
    </location>
</feature>
<sequence length="305" mass="33355">MINPIHLRTLTTVVERGSFAAAGRDLGYTSSAVSQQVAHLERITGLTLFERDSRRARPTEAAVSLVRHSAEALLALDTLEAQLPRLRTGHTSTLRLGTFPTASAAVMPLALAHLAASHPDARVELDEDEPVALVSRLMTSQLDLALIYEYDLVPQRWPPGMDCIPVLVEDMVMARSPGQVTHALSGMSDARWISTLDGSAGDLFLHRQCALAGFEPQVPWRSNDYDVVRGLVAAGLGTALVPALATIGWNDAADLDQPEDVRGHRRVWIVRRRAACHPLAATVIDSLHSAARALTRRHRRVHRPR</sequence>
<dbReference type="Gene3D" id="1.10.10.10">
    <property type="entry name" value="Winged helix-like DNA-binding domain superfamily/Winged helix DNA-binding domain"/>
    <property type="match status" value="1"/>
</dbReference>
<dbReference type="SUPFAM" id="SSF53850">
    <property type="entry name" value="Periplasmic binding protein-like II"/>
    <property type="match status" value="1"/>
</dbReference>
<dbReference type="RefSeq" id="WP_129182601.1">
    <property type="nucleotide sequence ID" value="NZ_JAGIOG010000001.1"/>
</dbReference>